<dbReference type="Pfam" id="PF20711">
    <property type="entry name" value="DUF6825"/>
    <property type="match status" value="1"/>
</dbReference>
<accession>Q31PX2</accession>
<dbReference type="HOGENOM" id="CLU_172624_0_0_3"/>
<dbReference type="EMBL" id="CP000100">
    <property type="protein sequence ID" value="ABB56897.1"/>
    <property type="molecule type" value="Genomic_DNA"/>
</dbReference>
<sequence length="111" mass="12629">MPFVNAILSAPSDPSREAFFLGRSLVREFQRALGEVVADRLSDFGIWEAEYRQTLQQFVQEVIQQAETDLEQEPAPSRPTDVDLQALLDDLRAEIAATRFALQQYRQSLSD</sequence>
<evidence type="ECO:0000313" key="2">
    <source>
        <dbReference type="Proteomes" id="UP000889800"/>
    </source>
</evidence>
<gene>
    <name evidence="1" type="ordered locus">Synpcc7942_0867</name>
</gene>
<dbReference type="eggNOG" id="COG3937">
    <property type="taxonomic scope" value="Bacteria"/>
</dbReference>
<name>Q31PX2_SYNE7</name>
<dbReference type="InterPro" id="IPR040003">
    <property type="entry name" value="PG18-like"/>
</dbReference>
<evidence type="ECO:0000313" key="1">
    <source>
        <dbReference type="EMBL" id="ABB56897.1"/>
    </source>
</evidence>
<proteinExistence type="predicted"/>
<dbReference type="STRING" id="1140.Synpcc7942_0867"/>
<reference evidence="2" key="1">
    <citation type="submission" date="2005-08" db="EMBL/GenBank/DDBJ databases">
        <title>Complete sequence of chromosome 1 of Synechococcus elongatus PCC 7942.</title>
        <authorList>
            <consortium name="US DOE Joint Genome Institute"/>
            <person name="Copeland A."/>
            <person name="Lucas S."/>
            <person name="Lapidus A."/>
            <person name="Barry K."/>
            <person name="Detter J.C."/>
            <person name="Glavina T."/>
            <person name="Hammon N."/>
            <person name="Israni S."/>
            <person name="Pitluck S."/>
            <person name="Schmutz J."/>
            <person name="Larimer F."/>
            <person name="Land M."/>
            <person name="Kyrpides N."/>
            <person name="Lykidis A."/>
            <person name="Richardson P."/>
        </authorList>
    </citation>
    <scope>NUCLEOTIDE SEQUENCE [LARGE SCALE GENOMIC DNA]</scope>
    <source>
        <strain evidence="2">ATCC 33912 / PCC 7942 / FACHB-805</strain>
    </source>
</reference>
<dbReference type="GO" id="GO:0010027">
    <property type="term" value="P:thylakoid membrane organization"/>
    <property type="evidence" value="ECO:0007669"/>
    <property type="project" value="InterPro"/>
</dbReference>
<protein>
    <submittedName>
        <fullName evidence="1">Uncharacterized protein</fullName>
    </submittedName>
</protein>
<dbReference type="BioCyc" id="SYNEL:SYNPCC7942_0867-MONOMER"/>
<dbReference type="AlphaFoldDB" id="Q31PX2"/>
<keyword evidence="2" id="KW-1185">Reference proteome</keyword>
<dbReference type="KEGG" id="syf:Synpcc7942_0867"/>
<organism evidence="1 2">
    <name type="scientific">Synechococcus elongatus (strain ATCC 33912 / PCC 7942 / FACHB-805)</name>
    <name type="common">Anacystis nidulans R2</name>
    <dbReference type="NCBI Taxonomy" id="1140"/>
    <lineage>
        <taxon>Bacteria</taxon>
        <taxon>Bacillati</taxon>
        <taxon>Cyanobacteriota</taxon>
        <taxon>Cyanophyceae</taxon>
        <taxon>Synechococcales</taxon>
        <taxon>Synechococcaceae</taxon>
        <taxon>Synechococcus</taxon>
    </lineage>
</organism>
<dbReference type="PaxDb" id="1140-Synpcc7942_0867"/>
<dbReference type="Proteomes" id="UP000889800">
    <property type="component" value="Chromosome"/>
</dbReference>